<name>A0A4R2HWS3_9ACTN</name>
<feature type="compositionally biased region" description="Basic and acidic residues" evidence="1">
    <location>
        <begin position="87"/>
        <end position="101"/>
    </location>
</feature>
<evidence type="ECO:0000313" key="3">
    <source>
        <dbReference type="Proteomes" id="UP000294508"/>
    </source>
</evidence>
<sequence>MSVRRTTRRTYAAGATVAEGKFGTGLALDGVDDRVEVPFDRSIDVGAQDFTMMAWIKYGAATGSHAILWAYRTGSGTTPQVWLRAEPEAADNRNPRLDARGRSRMRGAVSRPTGCARPGLRGR</sequence>
<proteinExistence type="predicted"/>
<dbReference type="Gene3D" id="2.60.120.200">
    <property type="match status" value="1"/>
</dbReference>
<dbReference type="SUPFAM" id="SSF49899">
    <property type="entry name" value="Concanavalin A-like lectins/glucanases"/>
    <property type="match status" value="1"/>
</dbReference>
<dbReference type="RefSeq" id="WP_132207281.1">
    <property type="nucleotide sequence ID" value="NZ_SLWN01000001.1"/>
</dbReference>
<feature type="region of interest" description="Disordered" evidence="1">
    <location>
        <begin position="87"/>
        <end position="123"/>
    </location>
</feature>
<dbReference type="AlphaFoldDB" id="A0A4R2HWS3"/>
<evidence type="ECO:0000256" key="1">
    <source>
        <dbReference type="SAM" id="MobiDB-lite"/>
    </source>
</evidence>
<dbReference type="InterPro" id="IPR013320">
    <property type="entry name" value="ConA-like_dom_sf"/>
</dbReference>
<dbReference type="Proteomes" id="UP000294508">
    <property type="component" value="Unassembled WGS sequence"/>
</dbReference>
<protein>
    <submittedName>
        <fullName evidence="2">Uncharacterized protein</fullName>
    </submittedName>
</protein>
<evidence type="ECO:0000313" key="2">
    <source>
        <dbReference type="EMBL" id="TCO35616.1"/>
    </source>
</evidence>
<dbReference type="EMBL" id="SLWN01000001">
    <property type="protein sequence ID" value="TCO35616.1"/>
    <property type="molecule type" value="Genomic_DNA"/>
</dbReference>
<organism evidence="2 3">
    <name type="scientific">Kribbella steppae</name>
    <dbReference type="NCBI Taxonomy" id="2512223"/>
    <lineage>
        <taxon>Bacteria</taxon>
        <taxon>Bacillati</taxon>
        <taxon>Actinomycetota</taxon>
        <taxon>Actinomycetes</taxon>
        <taxon>Propionibacteriales</taxon>
        <taxon>Kribbellaceae</taxon>
        <taxon>Kribbella</taxon>
    </lineage>
</organism>
<comment type="caution">
    <text evidence="2">The sequence shown here is derived from an EMBL/GenBank/DDBJ whole genome shotgun (WGS) entry which is preliminary data.</text>
</comment>
<reference evidence="2 3" key="1">
    <citation type="journal article" date="2015" name="Stand. Genomic Sci.">
        <title>Genomic Encyclopedia of Bacterial and Archaeal Type Strains, Phase III: the genomes of soil and plant-associated and newly described type strains.</title>
        <authorList>
            <person name="Whitman W.B."/>
            <person name="Woyke T."/>
            <person name="Klenk H.P."/>
            <person name="Zhou Y."/>
            <person name="Lilburn T.G."/>
            <person name="Beck B.J."/>
            <person name="De Vos P."/>
            <person name="Vandamme P."/>
            <person name="Eisen J.A."/>
            <person name="Garrity G."/>
            <person name="Hugenholtz P."/>
            <person name="Kyrpides N.C."/>
        </authorList>
    </citation>
    <scope>NUCLEOTIDE SEQUENCE [LARGE SCALE GENOMIC DNA]</scope>
    <source>
        <strain evidence="2 3">VKM Ac-2572</strain>
    </source>
</reference>
<keyword evidence="3" id="KW-1185">Reference proteome</keyword>
<gene>
    <name evidence="2" type="ORF">EV652_101500</name>
</gene>
<dbReference type="OrthoDB" id="9758923at2"/>
<accession>A0A4R2HWS3</accession>